<name>A0A5C7EKL1_9PROT</name>
<dbReference type="InParanoid" id="A0A5C7EKL1"/>
<evidence type="ECO:0000313" key="4">
    <source>
        <dbReference type="Proteomes" id="UP000321201"/>
    </source>
</evidence>
<dbReference type="Proteomes" id="UP000321201">
    <property type="component" value="Unassembled WGS sequence"/>
</dbReference>
<gene>
    <name evidence="3" type="ORF">FR698_09570</name>
</gene>
<dbReference type="RefSeq" id="WP_147799977.1">
    <property type="nucleotide sequence ID" value="NZ_VPFL01000012.1"/>
</dbReference>
<evidence type="ECO:0000256" key="2">
    <source>
        <dbReference type="SAM" id="Phobius"/>
    </source>
</evidence>
<keyword evidence="2" id="KW-1133">Transmembrane helix</keyword>
<sequence>MSIFDGGIIGVVSYHFKLLGLAFLPFFAFFGLGLNLARSWGTSRTVLAAETRPPWRFPIVKATLYGVGFVFVGIFFLLMAHDLVPQLKPLNLNLYMNSGLVLLICIAAAVILLGHVYNERVWKPKEAVWQRSFLCRRCGAVFAVPEFDPVGENPVRSDKAGKGGLLPLSGAPETRQAARAKAESDDILLRKKRY</sequence>
<dbReference type="OrthoDB" id="495279at2"/>
<accession>A0A5C7EKL1</accession>
<dbReference type="EMBL" id="VPFL01000012">
    <property type="protein sequence ID" value="TXF11578.1"/>
    <property type="molecule type" value="Genomic_DNA"/>
</dbReference>
<keyword evidence="2" id="KW-0472">Membrane</keyword>
<evidence type="ECO:0000256" key="1">
    <source>
        <dbReference type="SAM" id="MobiDB-lite"/>
    </source>
</evidence>
<feature type="transmembrane region" description="Helical" evidence="2">
    <location>
        <begin position="18"/>
        <end position="37"/>
    </location>
</feature>
<dbReference type="AlphaFoldDB" id="A0A5C7EKL1"/>
<evidence type="ECO:0000313" key="3">
    <source>
        <dbReference type="EMBL" id="TXF11578.1"/>
    </source>
</evidence>
<reference evidence="3 4" key="1">
    <citation type="submission" date="2019-08" db="EMBL/GenBank/DDBJ databases">
        <title>Pelomicrobium methylotrophicum gen. nov., sp. nov. a moderately thermophilic, facultatively anaerobic, lithoautotrophic and methylotrophic bacterium isolated from a terrestrial mud volcano.</title>
        <authorList>
            <person name="Slobodkina G.B."/>
            <person name="Merkel A.Y."/>
            <person name="Slobodkin A.I."/>
        </authorList>
    </citation>
    <scope>NUCLEOTIDE SEQUENCE [LARGE SCALE GENOMIC DNA]</scope>
    <source>
        <strain evidence="3 4">SM250</strain>
    </source>
</reference>
<proteinExistence type="predicted"/>
<keyword evidence="2" id="KW-0812">Transmembrane</keyword>
<feature type="region of interest" description="Disordered" evidence="1">
    <location>
        <begin position="154"/>
        <end position="185"/>
    </location>
</feature>
<comment type="caution">
    <text evidence="3">The sequence shown here is derived from an EMBL/GenBank/DDBJ whole genome shotgun (WGS) entry which is preliminary data.</text>
</comment>
<protein>
    <submittedName>
        <fullName evidence="3">Uncharacterized protein</fullName>
    </submittedName>
</protein>
<keyword evidence="4" id="KW-1185">Reference proteome</keyword>
<feature type="transmembrane region" description="Helical" evidence="2">
    <location>
        <begin position="99"/>
        <end position="117"/>
    </location>
</feature>
<organism evidence="3 4">
    <name type="scientific">Pelomicrobium methylotrophicum</name>
    <dbReference type="NCBI Taxonomy" id="2602750"/>
    <lineage>
        <taxon>Bacteria</taxon>
        <taxon>Pseudomonadati</taxon>
        <taxon>Pseudomonadota</taxon>
        <taxon>Hydrogenophilia</taxon>
        <taxon>Hydrogenophilia incertae sedis</taxon>
        <taxon>Pelomicrobium</taxon>
    </lineage>
</organism>
<feature type="transmembrane region" description="Helical" evidence="2">
    <location>
        <begin position="58"/>
        <end position="79"/>
    </location>
</feature>